<accession>A0ABY3U0T0</accession>
<gene>
    <name evidence="1" type="ORF">MIU77_11515</name>
</gene>
<dbReference type="RefSeq" id="WP_240169818.1">
    <property type="nucleotide sequence ID" value="NZ_CP092365.1"/>
</dbReference>
<name>A0ABY3U0T0_9MYCO</name>
<evidence type="ECO:0000313" key="1">
    <source>
        <dbReference type="EMBL" id="ULN51535.1"/>
    </source>
</evidence>
<proteinExistence type="predicted"/>
<reference evidence="1" key="1">
    <citation type="submission" date="2022-08" db="EMBL/GenBank/DDBJ databases">
        <title>Complete genome sequence of 14 non-tuberculosis mycobacteria type-strains.</title>
        <authorList>
            <person name="Igarashi Y."/>
            <person name="Osugi A."/>
            <person name="Mitarai S."/>
        </authorList>
    </citation>
    <scope>NUCLEOTIDE SEQUENCE</scope>
    <source>
        <strain evidence="1">DSM 45575</strain>
    </source>
</reference>
<evidence type="ECO:0000313" key="2">
    <source>
        <dbReference type="Proteomes" id="UP001055200"/>
    </source>
</evidence>
<sequence>MTTKLSPYAAREQRAAEIGWTPAQPDFITCPRHLVGKRCRNDYGYALCWCSSRLNDHGAMWLDNDANRNEQFVLWEPYGADGDELAAIIAAARADGIRVHIDTSVWAPEGRGTVGIRFSAALR</sequence>
<dbReference type="Proteomes" id="UP001055200">
    <property type="component" value="Chromosome"/>
</dbReference>
<protein>
    <submittedName>
        <fullName evidence="1">Uncharacterized protein</fullName>
    </submittedName>
</protein>
<keyword evidence="2" id="KW-1185">Reference proteome</keyword>
<organism evidence="1 2">
    <name type="scientific">Mycolicibacillus parakoreensis</name>
    <dbReference type="NCBI Taxonomy" id="1069221"/>
    <lineage>
        <taxon>Bacteria</taxon>
        <taxon>Bacillati</taxon>
        <taxon>Actinomycetota</taxon>
        <taxon>Actinomycetes</taxon>
        <taxon>Mycobacteriales</taxon>
        <taxon>Mycobacteriaceae</taxon>
        <taxon>Mycolicibacillus</taxon>
    </lineage>
</organism>
<dbReference type="EMBL" id="CP092365">
    <property type="protein sequence ID" value="ULN51535.1"/>
    <property type="molecule type" value="Genomic_DNA"/>
</dbReference>